<evidence type="ECO:0000256" key="9">
    <source>
        <dbReference type="SAM" id="Phobius"/>
    </source>
</evidence>
<dbReference type="GeneID" id="66869520"/>
<feature type="transmembrane region" description="Helical" evidence="9">
    <location>
        <begin position="137"/>
        <end position="159"/>
    </location>
</feature>
<dbReference type="GO" id="GO:0009401">
    <property type="term" value="P:phosphoenolpyruvate-dependent sugar phosphotransferase system"/>
    <property type="evidence" value="ECO:0007669"/>
    <property type="project" value="UniProtKB-KW"/>
</dbReference>
<dbReference type="Pfam" id="PF03613">
    <property type="entry name" value="EIID-AGA"/>
    <property type="match status" value="1"/>
</dbReference>
<evidence type="ECO:0000313" key="10">
    <source>
        <dbReference type="EMBL" id="KNE21811.1"/>
    </source>
</evidence>
<comment type="caution">
    <text evidence="10">The sequence shown here is derived from an EMBL/GenBank/DDBJ whole genome shotgun (WGS) entry which is preliminary data.</text>
</comment>
<feature type="transmembrane region" description="Helical" evidence="9">
    <location>
        <begin position="180"/>
        <end position="200"/>
    </location>
</feature>
<protein>
    <submittedName>
        <fullName evidence="10">PTS fructose transporter subunit IID</fullName>
    </submittedName>
</protein>
<evidence type="ECO:0000256" key="7">
    <source>
        <dbReference type="ARBA" id="ARBA00022989"/>
    </source>
</evidence>
<name>A0A0L0QTA0_VIRPA</name>
<dbReference type="PATRIC" id="fig|1473.5.peg.3530"/>
<dbReference type="Proteomes" id="UP000036780">
    <property type="component" value="Unassembled WGS sequence"/>
</dbReference>
<keyword evidence="7 9" id="KW-1133">Transmembrane helix</keyword>
<evidence type="ECO:0000256" key="3">
    <source>
        <dbReference type="ARBA" id="ARBA00022475"/>
    </source>
</evidence>
<evidence type="ECO:0000256" key="8">
    <source>
        <dbReference type="ARBA" id="ARBA00023136"/>
    </source>
</evidence>
<keyword evidence="8 9" id="KW-0472">Membrane</keyword>
<dbReference type="OrthoDB" id="9795582at2"/>
<dbReference type="PANTHER" id="PTHR32502:SF5">
    <property type="entry name" value="N-ACETYLGALACTOSAMINE PERMEASE IID COMPONENT-RELATED"/>
    <property type="match status" value="1"/>
</dbReference>
<evidence type="ECO:0000256" key="2">
    <source>
        <dbReference type="ARBA" id="ARBA00022448"/>
    </source>
</evidence>
<dbReference type="EMBL" id="LGTO01000004">
    <property type="protein sequence ID" value="KNE21811.1"/>
    <property type="molecule type" value="Genomic_DNA"/>
</dbReference>
<reference evidence="11" key="1">
    <citation type="submission" date="2015-07" db="EMBL/GenBank/DDBJ databases">
        <title>Fjat-10053 dsm26.</title>
        <authorList>
            <person name="Liu B."/>
            <person name="Wang J."/>
            <person name="Zhu Y."/>
            <person name="Liu G."/>
            <person name="Chen Q."/>
            <person name="Chen Z."/>
            <person name="Lan J."/>
            <person name="Che J."/>
            <person name="Ge C."/>
            <person name="Shi H."/>
            <person name="Pan Z."/>
            <person name="Liu X."/>
        </authorList>
    </citation>
    <scope>NUCLEOTIDE SEQUENCE [LARGE SCALE GENOMIC DNA]</scope>
    <source>
        <strain evidence="11">DSM 26</strain>
    </source>
</reference>
<dbReference type="RefSeq" id="WP_050350089.1">
    <property type="nucleotide sequence ID" value="NZ_CP073011.1"/>
</dbReference>
<dbReference type="GO" id="GO:0005886">
    <property type="term" value="C:plasma membrane"/>
    <property type="evidence" value="ECO:0007669"/>
    <property type="project" value="UniProtKB-SubCell"/>
</dbReference>
<gene>
    <name evidence="10" type="ORF">AFK71_03055</name>
</gene>
<dbReference type="InterPro" id="IPR004704">
    <property type="entry name" value="PTS_IID_man"/>
</dbReference>
<sequence>MPELEKKDLKKGWRNWAMFHLSSMSFEKLEANGFAHSMVPILKKLYKDNPEAYKKALERHTVFYNTEPQVGSLVNGVVASMEEERANGKEINDEMIHSVKTGLMGPIAGMGDSIIQGIIIPILLSIGMGISSNGNPVGVLVYVIGYLSIILTLSYLLYMRGYKMGIQAVDELLGTNSERLRSAFTVLGIMVVGGLAASFVKLNTVLKIPNGEEAIEFQKTLDGFFPKLLPLIAVLVCWYLISKKKWSATKVLIFLIVISIVGVLLNIF</sequence>
<evidence type="ECO:0000256" key="1">
    <source>
        <dbReference type="ARBA" id="ARBA00004651"/>
    </source>
</evidence>
<evidence type="ECO:0000256" key="6">
    <source>
        <dbReference type="ARBA" id="ARBA00022692"/>
    </source>
</evidence>
<comment type="subcellular location">
    <subcellularLocation>
        <location evidence="1">Cell membrane</location>
        <topology evidence="1">Multi-pass membrane protein</topology>
    </subcellularLocation>
</comment>
<keyword evidence="5" id="KW-0598">Phosphotransferase system</keyword>
<keyword evidence="2" id="KW-0813">Transport</keyword>
<dbReference type="PROSITE" id="PS51108">
    <property type="entry name" value="PTS_EIID"/>
    <property type="match status" value="1"/>
</dbReference>
<dbReference type="AlphaFoldDB" id="A0A0L0QTA0"/>
<keyword evidence="4" id="KW-0762">Sugar transport</keyword>
<proteinExistence type="predicted"/>
<keyword evidence="3" id="KW-1003">Cell membrane</keyword>
<accession>A0A0L0QTA0</accession>
<feature type="transmembrane region" description="Helical" evidence="9">
    <location>
        <begin position="224"/>
        <end position="241"/>
    </location>
</feature>
<feature type="transmembrane region" description="Helical" evidence="9">
    <location>
        <begin position="248"/>
        <end position="267"/>
    </location>
</feature>
<dbReference type="InterPro" id="IPR050303">
    <property type="entry name" value="GatZ_KbaZ_carbometab"/>
</dbReference>
<evidence type="ECO:0000256" key="5">
    <source>
        <dbReference type="ARBA" id="ARBA00022683"/>
    </source>
</evidence>
<dbReference type="PANTHER" id="PTHR32502">
    <property type="entry name" value="N-ACETYLGALACTOSAMINE PERMEASE II COMPONENT-RELATED"/>
    <property type="match status" value="1"/>
</dbReference>
<organism evidence="10 11">
    <name type="scientific">Virgibacillus pantothenticus</name>
    <dbReference type="NCBI Taxonomy" id="1473"/>
    <lineage>
        <taxon>Bacteria</taxon>
        <taxon>Bacillati</taxon>
        <taxon>Bacillota</taxon>
        <taxon>Bacilli</taxon>
        <taxon>Bacillales</taxon>
        <taxon>Bacillaceae</taxon>
        <taxon>Virgibacillus</taxon>
    </lineage>
</organism>
<evidence type="ECO:0000256" key="4">
    <source>
        <dbReference type="ARBA" id="ARBA00022597"/>
    </source>
</evidence>
<evidence type="ECO:0000313" key="11">
    <source>
        <dbReference type="Proteomes" id="UP000036780"/>
    </source>
</evidence>
<keyword evidence="6 9" id="KW-0812">Transmembrane</keyword>
<feature type="transmembrane region" description="Helical" evidence="9">
    <location>
        <begin position="113"/>
        <end position="131"/>
    </location>
</feature>
<keyword evidence="11" id="KW-1185">Reference proteome</keyword>